<keyword evidence="1" id="KW-0677">Repeat</keyword>
<dbReference type="InterPro" id="IPR046960">
    <property type="entry name" value="PPR_At4g14850-like_plant"/>
</dbReference>
<comment type="caution">
    <text evidence="3">The sequence shown here is derived from an EMBL/GenBank/DDBJ whole genome shotgun (WGS) entry which is preliminary data.</text>
</comment>
<name>A0AAD6RKA5_9ROSI</name>
<dbReference type="Gene3D" id="3.10.450.50">
    <property type="match status" value="1"/>
</dbReference>
<dbReference type="InterPro" id="IPR002885">
    <property type="entry name" value="PPR_rpt"/>
</dbReference>
<dbReference type="Pfam" id="PF20430">
    <property type="entry name" value="Eplus_motif"/>
    <property type="match status" value="1"/>
</dbReference>
<dbReference type="Pfam" id="PF13041">
    <property type="entry name" value="PPR_2"/>
    <property type="match status" value="3"/>
</dbReference>
<evidence type="ECO:0000256" key="2">
    <source>
        <dbReference type="PROSITE-ProRule" id="PRU00708"/>
    </source>
</evidence>
<dbReference type="SUPFAM" id="SSF54427">
    <property type="entry name" value="NTF2-like"/>
    <property type="match status" value="1"/>
</dbReference>
<dbReference type="GO" id="GO:0009451">
    <property type="term" value="P:RNA modification"/>
    <property type="evidence" value="ECO:0007669"/>
    <property type="project" value="InterPro"/>
</dbReference>
<dbReference type="AlphaFoldDB" id="A0AAD6RKA5"/>
<dbReference type="PROSITE" id="PS51375">
    <property type="entry name" value="PPR"/>
    <property type="match status" value="4"/>
</dbReference>
<dbReference type="InterPro" id="IPR046848">
    <property type="entry name" value="E_motif"/>
</dbReference>
<dbReference type="PANTHER" id="PTHR47926">
    <property type="entry name" value="PENTATRICOPEPTIDE REPEAT-CONTAINING PROTEIN"/>
    <property type="match status" value="1"/>
</dbReference>
<reference evidence="3 4" key="1">
    <citation type="journal article" date="2023" name="Mol. Ecol. Resour.">
        <title>Chromosome-level genome assembly of a triploid poplar Populus alba 'Berolinensis'.</title>
        <authorList>
            <person name="Chen S."/>
            <person name="Yu Y."/>
            <person name="Wang X."/>
            <person name="Wang S."/>
            <person name="Zhang T."/>
            <person name="Zhou Y."/>
            <person name="He R."/>
            <person name="Meng N."/>
            <person name="Wang Y."/>
            <person name="Liu W."/>
            <person name="Liu Z."/>
            <person name="Liu J."/>
            <person name="Guo Q."/>
            <person name="Huang H."/>
            <person name="Sederoff R.R."/>
            <person name="Wang G."/>
            <person name="Qu G."/>
            <person name="Chen S."/>
        </authorList>
    </citation>
    <scope>NUCLEOTIDE SEQUENCE [LARGE SCALE GENOMIC DNA]</scope>
    <source>
        <strain evidence="3">SC-2020</strain>
    </source>
</reference>
<dbReference type="FunFam" id="1.25.40.10:FF:000738">
    <property type="entry name" value="Pentatricopeptide repeat-containing protein chloroplastic"/>
    <property type="match status" value="1"/>
</dbReference>
<sequence>MKKLRASAQTLSFSQFKTLISQKDYPRALKSSLTLSSPLLTDQTYSLFIKSGHFLDPYVSTALISHFSKLDNNNNNNNNNNNLSRSLSFFLDTQNPDIITYNAIISGFARANDSRTVLGLFNELRHVGLVPDVFTLSSLIKGCVSLRENWVSQGVCLKLGFGSKSFVISGLIDNYSKNGDLGSAERCFKECLDLDNVVCTVMVNGYVWNEEFEKGKQVFVEMRGLGLELNAFSLTGVAGALFDVREGEQIHGFGVKMGFLRGSSMHFSNAVMSMYARCGREVDAIKVFDEIAEPDVVSWTERIGTASDGHEAVELFRIVRSLGLDVNGYTLINVLSMIGGVKFLNAGKQIQALCHKTGYFQVVSVGNALVYMYGKCGQICDACRVFYNMIIRDSISWNSLISACSENGFVNQALEVFYQMRELSLQPTIHTLASILEAVSNSNNTKQVIQIHSLVVKCGFMFDVSMISCLITAYGRCNSMDESERVFAEIDKVNLVHLNTMITTFVHAGYYTDALALYQTIWSSHHKVDSRTFSIILKACSAITDMQLGRAVHSLVLKTGFDQDSFVESSVIDIYCKCGSIGQAEKAFRSSSMNSLAAWNAMMMGYAHHGCYQEVFDLFNKMCQFGIEPDEITYLGVLSSCCHGGLVKEARHYLDSMFELHGIIPHLEHYACMIDLLGRVGLLEDAKKTIDHMPIQPDVHIWQILLSACNIHGHVELGSVAARKLLEIHPENESAYILLSNLYASVGMWNGVGRLRKEMKEKNLRKEPGSSWIQVGGKSHAFFVNDTSHPQSKEIYAELIRLYKQVIVSLEPEQDEALDSTETIEWKAFAAILDFICPLFGSGLVPLEILSSAAAVTSRTLFIVYIKESETMAVDNCETMAIDNGEGLGSMPANLSGCTRFLEVFEGTRHVTRPEFKALEVSWRNKRDSTGYRNQNVGLVPATSYDHDKSFPYVHFNITIFLRESPMAATVNFYGQLPRQTISPEGVAGLTFGSSPFKGSSQSMQNKMKITCLRKRASNKSFNKRWANMVVSAGDDFDFKLGPSPSHMIKQFYTCINEKKLKELDGYISDDCFFEDSSFLQPMQGKKEVMHFFGQLTAGMGQNVKFILEHACEDDEFTAGVNWHLEWKTIQIPFTKGCSFYECSQKEDRLVIKKALVVIESPIKPGGIVLTLLKNVTAIFDDFPKAAEWLLKSPHVIMQFCSKIYSRLLAPFVNPLLAGYIRAWNLIARLFAFALNTILHFLMKYFG</sequence>
<dbReference type="EMBL" id="JAQIZT010000001">
    <property type="protein sequence ID" value="KAJ7010604.1"/>
    <property type="molecule type" value="Genomic_DNA"/>
</dbReference>
<evidence type="ECO:0000256" key="1">
    <source>
        <dbReference type="ARBA" id="ARBA00022737"/>
    </source>
</evidence>
<feature type="repeat" description="PPR" evidence="2">
    <location>
        <begin position="195"/>
        <end position="229"/>
    </location>
</feature>
<proteinExistence type="predicted"/>
<dbReference type="FunFam" id="1.25.40.10:FF:000144">
    <property type="entry name" value="Pentatricopeptide repeat-containing protein, mitochondrial"/>
    <property type="match status" value="1"/>
</dbReference>
<dbReference type="NCBIfam" id="TIGR00756">
    <property type="entry name" value="PPR"/>
    <property type="match status" value="4"/>
</dbReference>
<protein>
    <submittedName>
        <fullName evidence="3">Pentatricopeptide repeat-containing protein</fullName>
    </submittedName>
</protein>
<dbReference type="PANTHER" id="PTHR47926:SF533">
    <property type="entry name" value="DYW DOMAIN-CONTAINING PROTEIN"/>
    <property type="match status" value="1"/>
</dbReference>
<feature type="repeat" description="PPR" evidence="2">
    <location>
        <begin position="393"/>
        <end position="427"/>
    </location>
</feature>
<dbReference type="Proteomes" id="UP001164929">
    <property type="component" value="Chromosome 1"/>
</dbReference>
<keyword evidence="4" id="KW-1185">Reference proteome</keyword>
<dbReference type="InterPro" id="IPR011990">
    <property type="entry name" value="TPR-like_helical_dom_sf"/>
</dbReference>
<dbReference type="Gene3D" id="1.25.40.10">
    <property type="entry name" value="Tetratricopeptide repeat domain"/>
    <property type="match status" value="6"/>
</dbReference>
<dbReference type="GO" id="GO:0003723">
    <property type="term" value="F:RNA binding"/>
    <property type="evidence" value="ECO:0007669"/>
    <property type="project" value="InterPro"/>
</dbReference>
<accession>A0AAD6RKA5</accession>
<dbReference type="InterPro" id="IPR046849">
    <property type="entry name" value="E2_motif"/>
</dbReference>
<feature type="repeat" description="PPR" evidence="2">
    <location>
        <begin position="97"/>
        <end position="131"/>
    </location>
</feature>
<dbReference type="FunFam" id="1.25.40.10:FF:000396">
    <property type="entry name" value="Pentatricopeptide repeat-containing protein At2g36730"/>
    <property type="match status" value="1"/>
</dbReference>
<dbReference type="Pfam" id="PF20431">
    <property type="entry name" value="E_motif"/>
    <property type="match status" value="1"/>
</dbReference>
<feature type="repeat" description="PPR" evidence="2">
    <location>
        <begin position="595"/>
        <end position="629"/>
    </location>
</feature>
<organism evidence="3 4">
    <name type="scientific">Populus alba x Populus x berolinensis</name>
    <dbReference type="NCBI Taxonomy" id="444605"/>
    <lineage>
        <taxon>Eukaryota</taxon>
        <taxon>Viridiplantae</taxon>
        <taxon>Streptophyta</taxon>
        <taxon>Embryophyta</taxon>
        <taxon>Tracheophyta</taxon>
        <taxon>Spermatophyta</taxon>
        <taxon>Magnoliopsida</taxon>
        <taxon>eudicotyledons</taxon>
        <taxon>Gunneridae</taxon>
        <taxon>Pentapetalae</taxon>
        <taxon>rosids</taxon>
        <taxon>fabids</taxon>
        <taxon>Malpighiales</taxon>
        <taxon>Salicaceae</taxon>
        <taxon>Saliceae</taxon>
        <taxon>Populus</taxon>
    </lineage>
</organism>
<evidence type="ECO:0000313" key="4">
    <source>
        <dbReference type="Proteomes" id="UP001164929"/>
    </source>
</evidence>
<dbReference type="Pfam" id="PF01535">
    <property type="entry name" value="PPR"/>
    <property type="match status" value="5"/>
</dbReference>
<evidence type="ECO:0000313" key="3">
    <source>
        <dbReference type="EMBL" id="KAJ7010604.1"/>
    </source>
</evidence>
<gene>
    <name evidence="3" type="ORF">NC653_001155</name>
</gene>
<dbReference type="InterPro" id="IPR032710">
    <property type="entry name" value="NTF2-like_dom_sf"/>
</dbReference>